<dbReference type="AlphaFoldDB" id="A0A0C1EB49"/>
<gene>
    <name evidence="8" type="primary">parC</name>
    <name evidence="8" type="ORF">DB43_GN00110</name>
</gene>
<evidence type="ECO:0000259" key="7">
    <source>
        <dbReference type="PROSITE" id="PS52040"/>
    </source>
</evidence>
<dbReference type="GO" id="GO:0005524">
    <property type="term" value="F:ATP binding"/>
    <property type="evidence" value="ECO:0007669"/>
    <property type="project" value="InterPro"/>
</dbReference>
<dbReference type="PROSITE" id="PS52040">
    <property type="entry name" value="TOPO_IIA"/>
    <property type="match status" value="1"/>
</dbReference>
<dbReference type="InterPro" id="IPR013757">
    <property type="entry name" value="Topo_IIA_A_a_sf"/>
</dbReference>
<dbReference type="PATRIC" id="fig|83552.4.peg.1547"/>
<dbReference type="Gene3D" id="3.30.1360.40">
    <property type="match status" value="1"/>
</dbReference>
<keyword evidence="4 6" id="KW-0238">DNA-binding</keyword>
<dbReference type="OMA" id="GHTMQYH"/>
<dbReference type="Pfam" id="PF00521">
    <property type="entry name" value="DNA_topoisoIV"/>
    <property type="match status" value="1"/>
</dbReference>
<reference evidence="8 9" key="1">
    <citation type="journal article" date="2014" name="Mol. Biol. Evol.">
        <title>Massive expansion of Ubiquitination-related gene families within the Chlamydiae.</title>
        <authorList>
            <person name="Domman D."/>
            <person name="Collingro A."/>
            <person name="Lagkouvardos I."/>
            <person name="Gehre L."/>
            <person name="Weinmaier T."/>
            <person name="Rattei T."/>
            <person name="Subtil A."/>
            <person name="Horn M."/>
        </authorList>
    </citation>
    <scope>NUCLEOTIDE SEQUENCE [LARGE SCALE GENOMIC DNA]</scope>
    <source>
        <strain evidence="8 9">OEW1</strain>
    </source>
</reference>
<dbReference type="GO" id="GO:0005737">
    <property type="term" value="C:cytoplasm"/>
    <property type="evidence" value="ECO:0007669"/>
    <property type="project" value="TreeGrafter"/>
</dbReference>
<dbReference type="InterPro" id="IPR050220">
    <property type="entry name" value="Type_II_DNA_Topoisomerases"/>
</dbReference>
<dbReference type="InterPro" id="IPR013760">
    <property type="entry name" value="Topo_IIA-like_dom_sf"/>
</dbReference>
<accession>A0A0C1EB49</accession>
<protein>
    <submittedName>
        <fullName evidence="8">DNA topoisomerase 4 subunit A</fullName>
        <ecNumber evidence="8">5.99.1.-</ecNumber>
    </submittedName>
</protein>
<dbReference type="RefSeq" id="WP_013925323.1">
    <property type="nucleotide sequence ID" value="NZ_BAWW01000008.1"/>
</dbReference>
<dbReference type="SMART" id="SM00434">
    <property type="entry name" value="TOP4c"/>
    <property type="match status" value="1"/>
</dbReference>
<dbReference type="InterPro" id="IPR013758">
    <property type="entry name" value="Topo_IIA_A/C_ab"/>
</dbReference>
<dbReference type="InterPro" id="IPR002205">
    <property type="entry name" value="Topo_IIA_dom_A"/>
</dbReference>
<dbReference type="EMBL" id="JSAM01000083">
    <property type="protein sequence ID" value="KIA77303.1"/>
    <property type="molecule type" value="Genomic_DNA"/>
</dbReference>
<keyword evidence="5 6" id="KW-0413">Isomerase</keyword>
<dbReference type="NCBIfam" id="NF007209">
    <property type="entry name" value="PRK09631.1"/>
    <property type="match status" value="1"/>
</dbReference>
<comment type="catalytic activity">
    <reaction evidence="1 6">
        <text>ATP-dependent breakage, passage and rejoining of double-stranded DNA.</text>
        <dbReference type="EC" id="5.6.2.2"/>
    </reaction>
</comment>
<evidence type="ECO:0000313" key="9">
    <source>
        <dbReference type="Proteomes" id="UP000031307"/>
    </source>
</evidence>
<comment type="caution">
    <text evidence="8">The sequence shown here is derived from an EMBL/GenBank/DDBJ whole genome shotgun (WGS) entry which is preliminary data.</text>
</comment>
<evidence type="ECO:0000256" key="5">
    <source>
        <dbReference type="ARBA" id="ARBA00023235"/>
    </source>
</evidence>
<dbReference type="PANTHER" id="PTHR43493:SF5">
    <property type="entry name" value="DNA GYRASE SUBUNIT A, CHLOROPLASTIC_MITOCHONDRIAL"/>
    <property type="match status" value="1"/>
</dbReference>
<dbReference type="GO" id="GO:0003677">
    <property type="term" value="F:DNA binding"/>
    <property type="evidence" value="ECO:0007669"/>
    <property type="project" value="UniProtKB-UniRule"/>
</dbReference>
<evidence type="ECO:0000256" key="1">
    <source>
        <dbReference type="ARBA" id="ARBA00000185"/>
    </source>
</evidence>
<dbReference type="GO" id="GO:0003918">
    <property type="term" value="F:DNA topoisomerase type II (double strand cut, ATP-hydrolyzing) activity"/>
    <property type="evidence" value="ECO:0007669"/>
    <property type="project" value="UniProtKB-EC"/>
</dbReference>
<comment type="similarity">
    <text evidence="2">Belongs to the type II topoisomerase GyrA/ParC subunit family.</text>
</comment>
<dbReference type="SUPFAM" id="SSF56719">
    <property type="entry name" value="Type II DNA topoisomerase"/>
    <property type="match status" value="1"/>
</dbReference>
<dbReference type="Gene3D" id="3.90.199.10">
    <property type="entry name" value="Topoisomerase II, domain 5"/>
    <property type="match status" value="1"/>
</dbReference>
<dbReference type="PANTHER" id="PTHR43493">
    <property type="entry name" value="DNA GYRASE/TOPOISOMERASE SUBUNIT A"/>
    <property type="match status" value="1"/>
</dbReference>
<evidence type="ECO:0000256" key="2">
    <source>
        <dbReference type="ARBA" id="ARBA00008263"/>
    </source>
</evidence>
<sequence length="638" mass="72902">MEDVKQLMQIHYLKYASYVILDRAIPHVIDGLKPVQRRILHTLWSMDDGKLHKVANVAGQTMAYHPHGDAPITEALVNMANRGYLLDQQGNFGNIFTGDPAAAARYIETRLAALAKETLFNPDLTAYAPSYDGRHQEPIVLPAKIPLLLMQGATGIAVGMSTSILPHNFEELLEAEIAILEDREFSVFPDFPTGGIMDASDYNQGRGKVKLRAKIEVRDPKTLVITEICYGTTTESLIRSIDEAAKRGKIKIDAINDYTAEKVEIEIKLPRGQYAEELIQALYAYTECEVAIHSQIVVIKDDLPWETDVDSILKLHAEKLQEYLRIELELERDRFKEKIFAKTLEQIFIENRLYKNIENATSYEKVHEIIEKGLMPFHDQLTRIPHYDDREGLLSIPIRRISKFDLEKNLSEIHAIDKQLIEVEKHLKNVKKFTIHYLRGLLTKYAKDYPRRTEITSIEEINMRAIATRKMTVGFDPSTGFLGTKVTGKLSFECTNFDKVLILFDDGTYTVINIPEKQYLQTDHKKVVYVGCADKKTVISVLVKDPKSHFCFAKRFIISQFILDKIYRYFDEDLELQFISTQPNVKLEIQFIPKLKQKVSKMDFDFNETLVKGVSSKGIRVANRGVKKILVGKNEGTA</sequence>
<dbReference type="Gene3D" id="1.10.268.10">
    <property type="entry name" value="Topoisomerase, domain 3"/>
    <property type="match status" value="1"/>
</dbReference>
<dbReference type="Proteomes" id="UP000031307">
    <property type="component" value="Unassembled WGS sequence"/>
</dbReference>
<evidence type="ECO:0000256" key="6">
    <source>
        <dbReference type="PROSITE-ProRule" id="PRU01384"/>
    </source>
</evidence>
<evidence type="ECO:0000313" key="8">
    <source>
        <dbReference type="EMBL" id="KIA77303.1"/>
    </source>
</evidence>
<keyword evidence="3 6" id="KW-0799">Topoisomerase</keyword>
<dbReference type="GO" id="GO:0009330">
    <property type="term" value="C:DNA topoisomerase type II (double strand cut, ATP-hydrolyzing) complex"/>
    <property type="evidence" value="ECO:0007669"/>
    <property type="project" value="TreeGrafter"/>
</dbReference>
<feature type="domain" description="Topo IIA-type catalytic" evidence="7">
    <location>
        <begin position="25"/>
        <end position="471"/>
    </location>
</feature>
<name>A0A0C1EB49_9BACT</name>
<evidence type="ECO:0000256" key="4">
    <source>
        <dbReference type="ARBA" id="ARBA00023125"/>
    </source>
</evidence>
<evidence type="ECO:0000256" key="3">
    <source>
        <dbReference type="ARBA" id="ARBA00023029"/>
    </source>
</evidence>
<feature type="active site" description="O-(5'-phospho-DNA)-tyrosine intermediate" evidence="6">
    <location>
        <position position="106"/>
    </location>
</feature>
<dbReference type="GO" id="GO:0006265">
    <property type="term" value="P:DNA topological change"/>
    <property type="evidence" value="ECO:0007669"/>
    <property type="project" value="UniProtKB-UniRule"/>
</dbReference>
<organism evidence="8 9">
    <name type="scientific">Parachlamydia acanthamoebae</name>
    <dbReference type="NCBI Taxonomy" id="83552"/>
    <lineage>
        <taxon>Bacteria</taxon>
        <taxon>Pseudomonadati</taxon>
        <taxon>Chlamydiota</taxon>
        <taxon>Chlamydiia</taxon>
        <taxon>Parachlamydiales</taxon>
        <taxon>Parachlamydiaceae</taxon>
        <taxon>Parachlamydia</taxon>
    </lineage>
</organism>
<dbReference type="EC" id="5.99.1.-" evidence="8"/>
<proteinExistence type="inferred from homology"/>